<keyword evidence="4" id="KW-0251">Elongation factor</keyword>
<dbReference type="SMART" id="SM00889">
    <property type="entry name" value="EFG_IV"/>
    <property type="match status" value="1"/>
</dbReference>
<dbReference type="GO" id="GO:0005525">
    <property type="term" value="F:GTP binding"/>
    <property type="evidence" value="ECO:0007669"/>
    <property type="project" value="UniProtKB-KW"/>
</dbReference>
<dbReference type="CDD" id="cd16268">
    <property type="entry name" value="EF2_II"/>
    <property type="match status" value="1"/>
</dbReference>
<keyword evidence="6" id="KW-0342">GTP-binding</keyword>
<dbReference type="InterPro" id="IPR009000">
    <property type="entry name" value="Transl_B-barrel_sf"/>
</dbReference>
<dbReference type="InterPro" id="IPR020568">
    <property type="entry name" value="Ribosomal_Su5_D2-typ_SF"/>
</dbReference>
<evidence type="ECO:0000256" key="5">
    <source>
        <dbReference type="ARBA" id="ARBA00022917"/>
    </source>
</evidence>
<dbReference type="InterPro" id="IPR041095">
    <property type="entry name" value="EFG_II"/>
</dbReference>
<dbReference type="NCBIfam" id="TIGR00231">
    <property type="entry name" value="small_GTP"/>
    <property type="match status" value="1"/>
</dbReference>
<sequence>MVNFTVDEIRRMMDKPNNIRCLSVIAHVDHGKSTLTDSLIGAAGIIAEKKAGDTRFMDTREDEQDRTITIKSTGVSLFFSLNKDKFQTRQREIAKVNLRTGTKKKERETAEFKKKLQAAKEFIPPECNSAFTEKKTGEEKVPFLINLIDSPGHVDFSSEVTAALRVTDGALVVVDCIEGVCVQTETVLRQAIAERIRPVLWVNKLDRIFLELHMPAEEAYQSFSRAIESANVIIANYQDDLLGEISVIPEHGTVGFGSGLHGWGFTTHTFSYMYAKKLGLNRVETMHKLWGENYLSKKGKFFKNQYNTKTGKARTRAFCKLIMEPIAELSDAVMQEKKEVYTKILENLEVTIPKDAKDLSRKPLLKRIMQTWLPAAQALLGMIANFLPSPVKAQKYRVSNLYSGPLDDEAARAIAGCNPKGPLMMYISKMIPTNEKGRFYAFGRVFSGTVATGQEVRIQGPDYTPGRKADLHVKKVQRTVLMMGRYIEQLPDIPCGNTCGLVGIDQYLTKSGTITTYDKAHNFVDMKYSVSPVVKVSVDVKNAADLPKLMEGLKRLSKSDPLVQCYTAKTGEHIIAGCGELHLQICLKDLAEQYMKGAPIVEGQPVVSFCETITKDTPKDIIGKSANKHNRLYITGKAMSKTLVELIDEGIITENQDFKKRARIIVDETKNEIDLQSARKIWSFGIEDAKQNLLVDMTKGVAYLNEIKDSMKTAFQQACCAGVLCGEAIRGLLVEINDVVLHADAIHRGAGQIMPPMKRAIFGVEIASGPRLMEPMFLCDITVPMDGLNGVYQTLSSRRGEVTEEISKSGTPLTQVKAYLPVLESFGFTGLLRENTSGMAFPQMIFSHWNLMMGEMYEEDAKLKKLMPVEGSFAITKAIEVRKRKGLKLEMPLLEDYNDKV</sequence>
<evidence type="ECO:0000256" key="4">
    <source>
        <dbReference type="ARBA" id="ARBA00022768"/>
    </source>
</evidence>
<keyword evidence="3" id="KW-0547">Nucleotide-binding</keyword>
<dbReference type="InterPro" id="IPR005225">
    <property type="entry name" value="Small_GTP-bd"/>
</dbReference>
<dbReference type="GO" id="GO:1990904">
    <property type="term" value="C:ribonucleoprotein complex"/>
    <property type="evidence" value="ECO:0007669"/>
    <property type="project" value="TreeGrafter"/>
</dbReference>
<proteinExistence type="predicted"/>
<dbReference type="Pfam" id="PF14492">
    <property type="entry name" value="EFG_III"/>
    <property type="match status" value="1"/>
</dbReference>
<dbReference type="Pfam" id="PF03764">
    <property type="entry name" value="EFG_IV"/>
    <property type="match status" value="1"/>
</dbReference>
<dbReference type="SUPFAM" id="SSF54980">
    <property type="entry name" value="EF-G C-terminal domain-like"/>
    <property type="match status" value="2"/>
</dbReference>
<dbReference type="AlphaFoldDB" id="A0A7S4DT24"/>
<evidence type="ECO:0000256" key="2">
    <source>
        <dbReference type="ARBA" id="ARBA00022490"/>
    </source>
</evidence>
<dbReference type="FunFam" id="2.40.30.10:FF:000010">
    <property type="entry name" value="Translation elongation factor 2"/>
    <property type="match status" value="1"/>
</dbReference>
<dbReference type="SUPFAM" id="SSF50447">
    <property type="entry name" value="Translation proteins"/>
    <property type="match status" value="1"/>
</dbReference>
<dbReference type="CDD" id="cd01885">
    <property type="entry name" value="EF2"/>
    <property type="match status" value="1"/>
</dbReference>
<dbReference type="SMART" id="SM00838">
    <property type="entry name" value="EFG_C"/>
    <property type="match status" value="1"/>
</dbReference>
<dbReference type="Pfam" id="PF00679">
    <property type="entry name" value="EFG_C"/>
    <property type="match status" value="1"/>
</dbReference>
<gene>
    <name evidence="8" type="ORF">LGLO00237_LOCUS20617</name>
</gene>
<dbReference type="Gene3D" id="3.40.50.300">
    <property type="entry name" value="P-loop containing nucleotide triphosphate hydrolases"/>
    <property type="match status" value="1"/>
</dbReference>
<accession>A0A7S4DT24</accession>
<dbReference type="PANTHER" id="PTHR42908:SF10">
    <property type="entry name" value="EUKARYOTIC TRANSLATION ELONGATION FACTOR 2"/>
    <property type="match status" value="1"/>
</dbReference>
<dbReference type="EMBL" id="HBIV01028836">
    <property type="protein sequence ID" value="CAE0668990.1"/>
    <property type="molecule type" value="Transcribed_RNA"/>
</dbReference>
<evidence type="ECO:0000313" key="8">
    <source>
        <dbReference type="EMBL" id="CAE0668990.1"/>
    </source>
</evidence>
<dbReference type="PROSITE" id="PS51722">
    <property type="entry name" value="G_TR_2"/>
    <property type="match status" value="1"/>
</dbReference>
<dbReference type="InterPro" id="IPR005517">
    <property type="entry name" value="Transl_elong_EFG/EF2_IV"/>
</dbReference>
<feature type="domain" description="Tr-type G" evidence="7">
    <location>
        <begin position="17"/>
        <end position="391"/>
    </location>
</feature>
<evidence type="ECO:0000256" key="1">
    <source>
        <dbReference type="ARBA" id="ARBA00004496"/>
    </source>
</evidence>
<dbReference type="GO" id="GO:0005829">
    <property type="term" value="C:cytosol"/>
    <property type="evidence" value="ECO:0007669"/>
    <property type="project" value="TreeGrafter"/>
</dbReference>
<dbReference type="PANTHER" id="PTHR42908">
    <property type="entry name" value="TRANSLATION ELONGATION FACTOR-RELATED"/>
    <property type="match status" value="1"/>
</dbReference>
<dbReference type="SUPFAM" id="SSF52540">
    <property type="entry name" value="P-loop containing nucleoside triphosphate hydrolases"/>
    <property type="match status" value="1"/>
</dbReference>
<dbReference type="InterPro" id="IPR000795">
    <property type="entry name" value="T_Tr_GTP-bd_dom"/>
</dbReference>
<evidence type="ECO:0000256" key="3">
    <source>
        <dbReference type="ARBA" id="ARBA00022741"/>
    </source>
</evidence>
<keyword evidence="5" id="KW-0648">Protein biosynthesis</keyword>
<dbReference type="InterPro" id="IPR027417">
    <property type="entry name" value="P-loop_NTPase"/>
</dbReference>
<dbReference type="FunFam" id="3.30.70.870:FF:000002">
    <property type="entry name" value="Translation elongation factor 2"/>
    <property type="match status" value="1"/>
</dbReference>
<evidence type="ECO:0000256" key="6">
    <source>
        <dbReference type="ARBA" id="ARBA00023134"/>
    </source>
</evidence>
<protein>
    <recommendedName>
        <fullName evidence="7">Tr-type G domain-containing protein</fullName>
    </recommendedName>
</protein>
<dbReference type="Pfam" id="PF00009">
    <property type="entry name" value="GTP_EFTU"/>
    <property type="match status" value="1"/>
</dbReference>
<name>A0A7S4DT24_9EUKA</name>
<evidence type="ECO:0000259" key="7">
    <source>
        <dbReference type="PROSITE" id="PS51722"/>
    </source>
</evidence>
<reference evidence="8" key="1">
    <citation type="submission" date="2021-01" db="EMBL/GenBank/DDBJ databases">
        <authorList>
            <person name="Corre E."/>
            <person name="Pelletier E."/>
            <person name="Niang G."/>
            <person name="Scheremetjew M."/>
            <person name="Finn R."/>
            <person name="Kale V."/>
            <person name="Holt S."/>
            <person name="Cochrane G."/>
            <person name="Meng A."/>
            <person name="Brown T."/>
            <person name="Cohen L."/>
        </authorList>
    </citation>
    <scope>NUCLEOTIDE SEQUENCE</scope>
    <source>
        <strain evidence="8">CCCM811</strain>
    </source>
</reference>
<dbReference type="CDD" id="cd04096">
    <property type="entry name" value="eEF2_snRNP_like_C"/>
    <property type="match status" value="1"/>
</dbReference>
<keyword evidence="2" id="KW-0963">Cytoplasm</keyword>
<dbReference type="InterPro" id="IPR035647">
    <property type="entry name" value="EFG_III/V"/>
</dbReference>
<dbReference type="Gene3D" id="2.40.30.10">
    <property type="entry name" value="Translation factors"/>
    <property type="match status" value="1"/>
</dbReference>
<dbReference type="Pfam" id="PF03144">
    <property type="entry name" value="GTP_EFTU_D2"/>
    <property type="match status" value="1"/>
</dbReference>
<comment type="subcellular location">
    <subcellularLocation>
        <location evidence="1">Cytoplasm</location>
    </subcellularLocation>
</comment>
<dbReference type="GO" id="GO:0003746">
    <property type="term" value="F:translation elongation factor activity"/>
    <property type="evidence" value="ECO:0007669"/>
    <property type="project" value="UniProtKB-KW"/>
</dbReference>
<organism evidence="8">
    <name type="scientific">Lotharella globosa</name>
    <dbReference type="NCBI Taxonomy" id="91324"/>
    <lineage>
        <taxon>Eukaryota</taxon>
        <taxon>Sar</taxon>
        <taxon>Rhizaria</taxon>
        <taxon>Cercozoa</taxon>
        <taxon>Chlorarachniophyceae</taxon>
        <taxon>Lotharella</taxon>
    </lineage>
</organism>
<dbReference type="Gene3D" id="3.30.70.870">
    <property type="entry name" value="Elongation Factor G (Translational Gtpase), domain 3"/>
    <property type="match status" value="1"/>
</dbReference>
<dbReference type="InterPro" id="IPR014721">
    <property type="entry name" value="Ribsml_uS5_D2-typ_fold_subgr"/>
</dbReference>
<dbReference type="CDD" id="cd01681">
    <property type="entry name" value="aeEF2_snRNP_like_IV"/>
    <property type="match status" value="1"/>
</dbReference>
<dbReference type="GO" id="GO:0043022">
    <property type="term" value="F:ribosome binding"/>
    <property type="evidence" value="ECO:0007669"/>
    <property type="project" value="TreeGrafter"/>
</dbReference>
<dbReference type="Gene3D" id="3.30.70.240">
    <property type="match status" value="1"/>
</dbReference>
<dbReference type="SUPFAM" id="SSF54211">
    <property type="entry name" value="Ribosomal protein S5 domain 2-like"/>
    <property type="match status" value="1"/>
</dbReference>
<dbReference type="InterPro" id="IPR000640">
    <property type="entry name" value="EFG_V-like"/>
</dbReference>
<dbReference type="GO" id="GO:0003924">
    <property type="term" value="F:GTPase activity"/>
    <property type="evidence" value="ECO:0007669"/>
    <property type="project" value="InterPro"/>
</dbReference>
<dbReference type="Gene3D" id="3.30.230.10">
    <property type="match status" value="1"/>
</dbReference>
<dbReference type="InterPro" id="IPR004161">
    <property type="entry name" value="EFTu-like_2"/>
</dbReference>